<dbReference type="NCBIfam" id="TIGR03840">
    <property type="entry name" value="TMPT_Se_Te"/>
    <property type="match status" value="1"/>
</dbReference>
<dbReference type="PIRSF" id="PIRSF023956">
    <property type="entry name" value="Thiopurine_S-methyltransferase"/>
    <property type="match status" value="1"/>
</dbReference>
<proteinExistence type="inferred from homology"/>
<comment type="similarity">
    <text evidence="3 9">Belongs to the class I-like SAM-binding methyltransferase superfamily. TPMT family.</text>
</comment>
<evidence type="ECO:0000313" key="10">
    <source>
        <dbReference type="EMBL" id="NHN87949.1"/>
    </source>
</evidence>
<dbReference type="NCBIfam" id="NF009732">
    <property type="entry name" value="PRK13255.1"/>
    <property type="match status" value="1"/>
</dbReference>
<dbReference type="InterPro" id="IPR029063">
    <property type="entry name" value="SAM-dependent_MTases_sf"/>
</dbReference>
<keyword evidence="8 9" id="KW-0949">S-adenosyl-L-methionine</keyword>
<keyword evidence="7 9" id="KW-0808">Transferase</keyword>
<keyword evidence="5 9" id="KW-0963">Cytoplasm</keyword>
<evidence type="ECO:0000256" key="1">
    <source>
        <dbReference type="ARBA" id="ARBA00000903"/>
    </source>
</evidence>
<evidence type="ECO:0000256" key="3">
    <source>
        <dbReference type="ARBA" id="ARBA00008145"/>
    </source>
</evidence>
<comment type="catalytic activity">
    <reaction evidence="1 9">
        <text>S-adenosyl-L-methionine + a thiopurine = S-adenosyl-L-homocysteine + a thiopurine S-methylether.</text>
        <dbReference type="EC" id="2.1.1.67"/>
    </reaction>
</comment>
<feature type="binding site" evidence="9">
    <location>
        <position position="45"/>
    </location>
    <ligand>
        <name>S-adenosyl-L-methionine</name>
        <dbReference type="ChEBI" id="CHEBI:59789"/>
    </ligand>
</feature>
<organism evidence="10 11">
    <name type="scientific">Acetobacter conturbans</name>
    <dbReference type="NCBI Taxonomy" id="1737472"/>
    <lineage>
        <taxon>Bacteria</taxon>
        <taxon>Pseudomonadati</taxon>
        <taxon>Pseudomonadota</taxon>
        <taxon>Alphaproteobacteria</taxon>
        <taxon>Acetobacterales</taxon>
        <taxon>Acetobacteraceae</taxon>
        <taxon>Acetobacter</taxon>
    </lineage>
</organism>
<dbReference type="HAMAP" id="MF_00812">
    <property type="entry name" value="Thiopur_methtran"/>
    <property type="match status" value="1"/>
</dbReference>
<dbReference type="InterPro" id="IPR022474">
    <property type="entry name" value="Thiopur_S-MeTfrase_Se/Te_detox"/>
</dbReference>
<dbReference type="RefSeq" id="WP_173569224.1">
    <property type="nucleotide sequence ID" value="NZ_WOSY01000003.1"/>
</dbReference>
<sequence length="211" mass="23399">MDRDFWLEKWRINQIGFHEGTPNSLLTAHFAALRLKPGSRVFVPLCGKTRDLSWLRAQGFSVVGIDLSRKAIEQFFDEENISSVIAQCGRLERFDAGTVTLFAGDFFDLDAETLGPVAAIYDRAALIALPPPIRDRYAAHLVALTHAAPQLLVTLEYGQALQSGPPFSVPESDVHALYDTTYRLHEAKRRDVPGGLKGRCPAQEVAWLLAP</sequence>
<dbReference type="Gene3D" id="3.40.50.150">
    <property type="entry name" value="Vaccinia Virus protein VP39"/>
    <property type="match status" value="1"/>
</dbReference>
<protein>
    <recommendedName>
        <fullName evidence="4 9">Thiopurine S-methyltransferase</fullName>
        <ecNumber evidence="4 9">2.1.1.67</ecNumber>
    </recommendedName>
    <alternativeName>
        <fullName evidence="9">Thiopurine methyltransferase</fullName>
    </alternativeName>
</protein>
<feature type="binding site" evidence="9">
    <location>
        <position position="10"/>
    </location>
    <ligand>
        <name>S-adenosyl-L-methionine</name>
        <dbReference type="ChEBI" id="CHEBI:59789"/>
    </ligand>
</feature>
<dbReference type="EMBL" id="WOSY01000003">
    <property type="protein sequence ID" value="NHN87949.1"/>
    <property type="molecule type" value="Genomic_DNA"/>
</dbReference>
<reference evidence="10 11" key="1">
    <citation type="journal article" date="2020" name="Int. J. Syst. Evol. Microbiol.">
        <title>Novel acetic acid bacteria from cider fermentations: Acetobacter conturbans sp. nov. and Acetobacter fallax sp. nov.</title>
        <authorList>
            <person name="Sombolestani A.S."/>
            <person name="Cleenwerck I."/>
            <person name="Cnockaert M."/>
            <person name="Borremans W."/>
            <person name="Wieme A.D."/>
            <person name="De Vuyst L."/>
            <person name="Vandamme P."/>
        </authorList>
    </citation>
    <scope>NUCLEOTIDE SEQUENCE [LARGE SCALE GENOMIC DNA]</scope>
    <source>
        <strain evidence="10 11">LMG 1627</strain>
    </source>
</reference>
<keyword evidence="6 9" id="KW-0489">Methyltransferase</keyword>
<evidence type="ECO:0000256" key="6">
    <source>
        <dbReference type="ARBA" id="ARBA00022603"/>
    </source>
</evidence>
<dbReference type="EC" id="2.1.1.67" evidence="4 9"/>
<dbReference type="Pfam" id="PF05724">
    <property type="entry name" value="TPMT"/>
    <property type="match status" value="1"/>
</dbReference>
<comment type="subcellular location">
    <subcellularLocation>
        <location evidence="2 9">Cytoplasm</location>
    </subcellularLocation>
</comment>
<evidence type="ECO:0000256" key="7">
    <source>
        <dbReference type="ARBA" id="ARBA00022679"/>
    </source>
</evidence>
<evidence type="ECO:0000313" key="11">
    <source>
        <dbReference type="Proteomes" id="UP000631653"/>
    </source>
</evidence>
<dbReference type="PANTHER" id="PTHR10259">
    <property type="entry name" value="THIOPURINE S-METHYLTRANSFERASE"/>
    <property type="match status" value="1"/>
</dbReference>
<accession>A0ABX0JYN1</accession>
<dbReference type="InterPro" id="IPR008854">
    <property type="entry name" value="TPMT"/>
</dbReference>
<evidence type="ECO:0000256" key="9">
    <source>
        <dbReference type="HAMAP-Rule" id="MF_00812"/>
    </source>
</evidence>
<evidence type="ECO:0000256" key="4">
    <source>
        <dbReference type="ARBA" id="ARBA00011905"/>
    </source>
</evidence>
<evidence type="ECO:0000256" key="8">
    <source>
        <dbReference type="ARBA" id="ARBA00022691"/>
    </source>
</evidence>
<dbReference type="Proteomes" id="UP000631653">
    <property type="component" value="Unassembled WGS sequence"/>
</dbReference>
<keyword evidence="11" id="KW-1185">Reference proteome</keyword>
<dbReference type="SUPFAM" id="SSF53335">
    <property type="entry name" value="S-adenosyl-L-methionine-dependent methyltransferases"/>
    <property type="match status" value="1"/>
</dbReference>
<evidence type="ECO:0000256" key="2">
    <source>
        <dbReference type="ARBA" id="ARBA00004496"/>
    </source>
</evidence>
<comment type="caution">
    <text evidence="9">Lacks conserved residue(s) required for the propagation of feature annotation.</text>
</comment>
<name>A0ABX0JYN1_9PROT</name>
<dbReference type="PROSITE" id="PS51585">
    <property type="entry name" value="SAM_MT_TPMT"/>
    <property type="match status" value="1"/>
</dbReference>
<dbReference type="PANTHER" id="PTHR10259:SF11">
    <property type="entry name" value="THIOPURINE S-METHYLTRANSFERASE"/>
    <property type="match status" value="1"/>
</dbReference>
<gene>
    <name evidence="10" type="primary">tmpT</name>
    <name evidence="9" type="synonym">tpm</name>
    <name evidence="10" type="ORF">GOB81_04800</name>
</gene>
<comment type="caution">
    <text evidence="10">The sequence shown here is derived from an EMBL/GenBank/DDBJ whole genome shotgun (WGS) entry which is preliminary data.</text>
</comment>
<evidence type="ECO:0000256" key="5">
    <source>
        <dbReference type="ARBA" id="ARBA00022490"/>
    </source>
</evidence>
<dbReference type="GO" id="GO:0032259">
    <property type="term" value="P:methylation"/>
    <property type="evidence" value="ECO:0007669"/>
    <property type="project" value="UniProtKB-KW"/>
</dbReference>
<feature type="binding site" evidence="9">
    <location>
        <position position="123"/>
    </location>
    <ligand>
        <name>S-adenosyl-L-methionine</name>
        <dbReference type="ChEBI" id="CHEBI:59789"/>
    </ligand>
</feature>
<dbReference type="GO" id="GO:0008119">
    <property type="term" value="F:thiopurine S-methyltransferase activity"/>
    <property type="evidence" value="ECO:0007669"/>
    <property type="project" value="UniProtKB-EC"/>
</dbReference>
<dbReference type="InterPro" id="IPR025835">
    <property type="entry name" value="Thiopurine_S-MeTrfase"/>
</dbReference>